<feature type="region of interest" description="Disordered" evidence="11">
    <location>
        <begin position="92"/>
        <end position="115"/>
    </location>
</feature>
<dbReference type="GO" id="GO:0005783">
    <property type="term" value="C:endoplasmic reticulum"/>
    <property type="evidence" value="ECO:0007669"/>
    <property type="project" value="TreeGrafter"/>
</dbReference>
<sequence>MKRGDHSTVGSRGRCAHQPRRRYADSALGVESVLSAGCHSESMADDYASSDNESAALCEAGGDFVPVFVRKRTASTQALRGFGIDFAVDVGEDSSQETSPSDDDDGDNSSSNGIGLDAASRGLLPNVFASEESLDGLGYSLARDGRERGIGGGVGDYYGHAYAHRDGSVDARSALATSKVSGDGTLSTSDSLTLVPSDLRVDRGSIEEASIDVMGFDGEGLRASAADYIMPRLAQLVPAAASVPKGASVFWLRKHGFEWPWDPLFVVHWVVSISLVVCFSGALLLYLHTSDFGSASGWLVVLAFETLLATVALLLDIVIVFRDTEAPEVKAARAVGRNRDYAFERGTPTVDAATGQCRVCNVVVRSGTRHCKLCNKCVAGYDHHCRWLNTCIGDRNYRVFVAFVAIALVHTALVLGCSIRVACVAGSDLLQFRALVWKAVGAPLSLPQSATWIMALAGTAFVVLGAYILAALTAFLGLALLLGFHFRLWLCSMRTVDYLVRPRRSRGTASSWLHGGGRYRTISSASPSDSTPSERFQRARSPSASSLHSGHFGTASAVPASATIKRIACLPAEGVSLIVGSGESVVVLSPRSP</sequence>
<keyword evidence="14" id="KW-1185">Reference proteome</keyword>
<dbReference type="GO" id="GO:0006612">
    <property type="term" value="P:protein targeting to membrane"/>
    <property type="evidence" value="ECO:0007669"/>
    <property type="project" value="TreeGrafter"/>
</dbReference>
<feature type="domain" description="Palmitoyltransferase DHHC" evidence="12">
    <location>
        <begin position="356"/>
        <end position="487"/>
    </location>
</feature>
<feature type="compositionally biased region" description="Acidic residues" evidence="11">
    <location>
        <begin position="92"/>
        <end position="107"/>
    </location>
</feature>
<keyword evidence="6" id="KW-0564">Palmitate</keyword>
<evidence type="ECO:0000259" key="12">
    <source>
        <dbReference type="Pfam" id="PF01529"/>
    </source>
</evidence>
<dbReference type="InterPro" id="IPR039859">
    <property type="entry name" value="PFA4/ZDH16/20/ERF2-like"/>
</dbReference>
<keyword evidence="8 10" id="KW-0012">Acyltransferase</keyword>
<proteinExistence type="inferred from homology"/>
<dbReference type="PROSITE" id="PS50216">
    <property type="entry name" value="DHHC"/>
    <property type="match status" value="1"/>
</dbReference>
<evidence type="ECO:0000256" key="6">
    <source>
        <dbReference type="ARBA" id="ARBA00023139"/>
    </source>
</evidence>
<keyword evidence="7" id="KW-0449">Lipoprotein</keyword>
<keyword evidence="2 10" id="KW-0808">Transferase</keyword>
<keyword evidence="5 10" id="KW-0472">Membrane</keyword>
<evidence type="ECO:0000256" key="4">
    <source>
        <dbReference type="ARBA" id="ARBA00022989"/>
    </source>
</evidence>
<comment type="similarity">
    <text evidence="10">Belongs to the DHHC palmitoyltransferase family.</text>
</comment>
<accession>A0A9W8EG98</accession>
<feature type="transmembrane region" description="Helical" evidence="10">
    <location>
        <begin position="452"/>
        <end position="484"/>
    </location>
</feature>
<dbReference type="EC" id="2.3.1.225" evidence="10"/>
<dbReference type="GO" id="GO:0005794">
    <property type="term" value="C:Golgi apparatus"/>
    <property type="evidence" value="ECO:0007669"/>
    <property type="project" value="TreeGrafter"/>
</dbReference>
<feature type="transmembrane region" description="Helical" evidence="10">
    <location>
        <begin position="298"/>
        <end position="321"/>
    </location>
</feature>
<dbReference type="Pfam" id="PF01529">
    <property type="entry name" value="DHHC"/>
    <property type="match status" value="1"/>
</dbReference>
<feature type="transmembrane region" description="Helical" evidence="10">
    <location>
        <begin position="263"/>
        <end position="286"/>
    </location>
</feature>
<dbReference type="PANTHER" id="PTHR22883">
    <property type="entry name" value="ZINC FINGER DHHC DOMAIN CONTAINING PROTEIN"/>
    <property type="match status" value="1"/>
</dbReference>
<evidence type="ECO:0000256" key="3">
    <source>
        <dbReference type="ARBA" id="ARBA00022692"/>
    </source>
</evidence>
<organism evidence="13 14">
    <name type="scientific">Coemansia thaxteri</name>
    <dbReference type="NCBI Taxonomy" id="2663907"/>
    <lineage>
        <taxon>Eukaryota</taxon>
        <taxon>Fungi</taxon>
        <taxon>Fungi incertae sedis</taxon>
        <taxon>Zoopagomycota</taxon>
        <taxon>Kickxellomycotina</taxon>
        <taxon>Kickxellomycetes</taxon>
        <taxon>Kickxellales</taxon>
        <taxon>Kickxellaceae</taxon>
        <taxon>Coemansia</taxon>
    </lineage>
</organism>
<evidence type="ECO:0000256" key="1">
    <source>
        <dbReference type="ARBA" id="ARBA00004141"/>
    </source>
</evidence>
<dbReference type="InterPro" id="IPR001594">
    <property type="entry name" value="Palmitoyltrfase_DHHC"/>
</dbReference>
<name>A0A9W8EG98_9FUNG</name>
<protein>
    <recommendedName>
        <fullName evidence="10">Palmitoyltransferase</fullName>
        <ecNumber evidence="10">2.3.1.225</ecNumber>
    </recommendedName>
</protein>
<feature type="transmembrane region" description="Helical" evidence="10">
    <location>
        <begin position="399"/>
        <end position="422"/>
    </location>
</feature>
<feature type="region of interest" description="Disordered" evidence="11">
    <location>
        <begin position="1"/>
        <end position="22"/>
    </location>
</feature>
<dbReference type="OrthoDB" id="9909019at2759"/>
<comment type="caution">
    <text evidence="13">The sequence shown here is derived from an EMBL/GenBank/DDBJ whole genome shotgun (WGS) entry which is preliminary data.</text>
</comment>
<feature type="region of interest" description="Disordered" evidence="11">
    <location>
        <begin position="523"/>
        <end position="551"/>
    </location>
</feature>
<dbReference type="GO" id="GO:0019706">
    <property type="term" value="F:protein-cysteine S-palmitoyltransferase activity"/>
    <property type="evidence" value="ECO:0007669"/>
    <property type="project" value="UniProtKB-EC"/>
</dbReference>
<dbReference type="AlphaFoldDB" id="A0A9W8EG98"/>
<keyword evidence="3 10" id="KW-0812">Transmembrane</keyword>
<comment type="domain">
    <text evidence="10">The DHHC domain is required for palmitoyltransferase activity.</text>
</comment>
<evidence type="ECO:0000256" key="9">
    <source>
        <dbReference type="ARBA" id="ARBA00048048"/>
    </source>
</evidence>
<comment type="catalytic activity">
    <reaction evidence="9 10">
        <text>L-cysteinyl-[protein] + hexadecanoyl-CoA = S-hexadecanoyl-L-cysteinyl-[protein] + CoA</text>
        <dbReference type="Rhea" id="RHEA:36683"/>
        <dbReference type="Rhea" id="RHEA-COMP:10131"/>
        <dbReference type="Rhea" id="RHEA-COMP:11032"/>
        <dbReference type="ChEBI" id="CHEBI:29950"/>
        <dbReference type="ChEBI" id="CHEBI:57287"/>
        <dbReference type="ChEBI" id="CHEBI:57379"/>
        <dbReference type="ChEBI" id="CHEBI:74151"/>
        <dbReference type="EC" id="2.3.1.225"/>
    </reaction>
</comment>
<reference evidence="13" key="1">
    <citation type="submission" date="2022-07" db="EMBL/GenBank/DDBJ databases">
        <title>Phylogenomic reconstructions and comparative analyses of Kickxellomycotina fungi.</title>
        <authorList>
            <person name="Reynolds N.K."/>
            <person name="Stajich J.E."/>
            <person name="Barry K."/>
            <person name="Grigoriev I.V."/>
            <person name="Crous P."/>
            <person name="Smith M.E."/>
        </authorList>
    </citation>
    <scope>NUCLEOTIDE SEQUENCE</scope>
    <source>
        <strain evidence="13">IMI 214461</strain>
    </source>
</reference>
<evidence type="ECO:0000256" key="2">
    <source>
        <dbReference type="ARBA" id="ARBA00022679"/>
    </source>
</evidence>
<evidence type="ECO:0000256" key="8">
    <source>
        <dbReference type="ARBA" id="ARBA00023315"/>
    </source>
</evidence>
<evidence type="ECO:0000256" key="7">
    <source>
        <dbReference type="ARBA" id="ARBA00023288"/>
    </source>
</evidence>
<dbReference type="Proteomes" id="UP001150907">
    <property type="component" value="Unassembled WGS sequence"/>
</dbReference>
<feature type="compositionally biased region" description="Low complexity" evidence="11">
    <location>
        <begin position="523"/>
        <end position="533"/>
    </location>
</feature>
<comment type="subcellular location">
    <subcellularLocation>
        <location evidence="1">Membrane</location>
        <topology evidence="1">Multi-pass membrane protein</topology>
    </subcellularLocation>
</comment>
<dbReference type="EMBL" id="JANBQF010000088">
    <property type="protein sequence ID" value="KAJ2005721.1"/>
    <property type="molecule type" value="Genomic_DNA"/>
</dbReference>
<evidence type="ECO:0000256" key="5">
    <source>
        <dbReference type="ARBA" id="ARBA00023136"/>
    </source>
</evidence>
<dbReference type="GO" id="GO:0016020">
    <property type="term" value="C:membrane"/>
    <property type="evidence" value="ECO:0007669"/>
    <property type="project" value="UniProtKB-SubCell"/>
</dbReference>
<evidence type="ECO:0000313" key="14">
    <source>
        <dbReference type="Proteomes" id="UP001150907"/>
    </source>
</evidence>
<keyword evidence="4 10" id="KW-1133">Transmembrane helix</keyword>
<dbReference type="PANTHER" id="PTHR22883:SF203">
    <property type="entry name" value="PALMITOYLTRANSFERASE"/>
    <property type="match status" value="1"/>
</dbReference>
<evidence type="ECO:0000313" key="13">
    <source>
        <dbReference type="EMBL" id="KAJ2005721.1"/>
    </source>
</evidence>
<evidence type="ECO:0000256" key="10">
    <source>
        <dbReference type="RuleBase" id="RU079119"/>
    </source>
</evidence>
<evidence type="ECO:0000256" key="11">
    <source>
        <dbReference type="SAM" id="MobiDB-lite"/>
    </source>
</evidence>
<gene>
    <name evidence="13" type="ORF">H4R26_001806</name>
</gene>